<protein>
    <submittedName>
        <fullName evidence="2">Uncharacterized protein</fullName>
    </submittedName>
</protein>
<sequence>MCGHHDKHTDALAACVALAAEAAVLSARCRMLQEDLASVDARIRAVSESLRRLRHDGAESGPEADDDRLRGQRDKKCRLEG</sequence>
<dbReference type="RefSeq" id="WP_222959376.1">
    <property type="nucleotide sequence ID" value="NZ_JAINZZ010000001.1"/>
</dbReference>
<dbReference type="EMBL" id="JAINZZ010000001">
    <property type="protein sequence ID" value="MBY8876089.1"/>
    <property type="molecule type" value="Genomic_DNA"/>
</dbReference>
<organism evidence="2 3">
    <name type="scientific">Actinacidiphila acidipaludis</name>
    <dbReference type="NCBI Taxonomy" id="2873382"/>
    <lineage>
        <taxon>Bacteria</taxon>
        <taxon>Bacillati</taxon>
        <taxon>Actinomycetota</taxon>
        <taxon>Actinomycetes</taxon>
        <taxon>Kitasatosporales</taxon>
        <taxon>Streptomycetaceae</taxon>
        <taxon>Actinacidiphila</taxon>
    </lineage>
</organism>
<proteinExistence type="predicted"/>
<feature type="region of interest" description="Disordered" evidence="1">
    <location>
        <begin position="53"/>
        <end position="81"/>
    </location>
</feature>
<evidence type="ECO:0000313" key="3">
    <source>
        <dbReference type="Proteomes" id="UP000778578"/>
    </source>
</evidence>
<accession>A0ABS7Q2T3</accession>
<evidence type="ECO:0000313" key="2">
    <source>
        <dbReference type="EMBL" id="MBY8876089.1"/>
    </source>
</evidence>
<gene>
    <name evidence="2" type="ORF">K7862_00335</name>
</gene>
<dbReference type="Proteomes" id="UP000778578">
    <property type="component" value="Unassembled WGS sequence"/>
</dbReference>
<name>A0ABS7Q2T3_9ACTN</name>
<feature type="compositionally biased region" description="Basic and acidic residues" evidence="1">
    <location>
        <begin position="67"/>
        <end position="81"/>
    </location>
</feature>
<keyword evidence="3" id="KW-1185">Reference proteome</keyword>
<comment type="caution">
    <text evidence="2">The sequence shown here is derived from an EMBL/GenBank/DDBJ whole genome shotgun (WGS) entry which is preliminary data.</text>
</comment>
<reference evidence="2 3" key="1">
    <citation type="submission" date="2021-08" db="EMBL/GenBank/DDBJ databases">
        <title>WGS of actinomycetes from Thailand.</title>
        <authorList>
            <person name="Thawai C."/>
        </authorList>
    </citation>
    <scope>NUCLEOTIDE SEQUENCE [LARGE SCALE GENOMIC DNA]</scope>
    <source>
        <strain evidence="2 3">PLK6-54</strain>
    </source>
</reference>
<evidence type="ECO:0000256" key="1">
    <source>
        <dbReference type="SAM" id="MobiDB-lite"/>
    </source>
</evidence>